<proteinExistence type="predicted"/>
<dbReference type="InterPro" id="IPR011990">
    <property type="entry name" value="TPR-like_helical_dom_sf"/>
</dbReference>
<dbReference type="Pfam" id="PF14559">
    <property type="entry name" value="TPR_19"/>
    <property type="match status" value="1"/>
</dbReference>
<keyword evidence="2" id="KW-1185">Reference proteome</keyword>
<sequence length="670" mass="76383">MSQIENIKVLHNQGQFEQAIEGYQELLKNEPNNDEAHFGIAHASSRINDIEQALVHAKEAVKLVPNSDRYQQFKGQMLLANREIDAALSSFKRSIKENPNLFHSYLAIGDIYAIKNESKKAKDHYKLALKVESNGIPAIIKLSKLLLLEGDYQGAAKELQQAELQFPNDPNLKLQLGIMRLERGEDGFAELYFSKLLEDEPNHAVAKTYLSISLLNSDPDRASKIIAELVDQQVQIPELMAALGLFYAKNNRYQDAIQYLTPICQSGLAYPSWLMALAESFAANLQPNSAMKVLSEVLQRGDNPKALIILGQIHQINDNYQLAIKTYQRIKPGEKEFNQALLRQAECLYKSRDFEAAIKKLDELLGEKNDHNAGIKLKLNALSKLNRFDDALALIESIDASKQGKEFNQLMHFFAGLLLDEQQKYDQAWDHFSALEHKQPHEVQMLSAADEKAVQSFSSEPANSVFRFVFTDPATGHHDFLQWLQDNNITPLIDRFTAKARTDVFAQQWTVSMLQEITEAQAHLWRKKYTKQLNLVISDNTDVVMDFIPFSPINVAVIKKIFPKAHVLILSRNFADMRLHNQVFGTYQLHYTQISKATNQMVAMNPNVAVVDIDEWQNKQVNACESIEKIFGSQTSDFKLLDVKPLDRMIMPFMHWKNYQQHLSQKPQSD</sequence>
<dbReference type="Pfam" id="PF13174">
    <property type="entry name" value="TPR_6"/>
    <property type="match status" value="1"/>
</dbReference>
<dbReference type="GO" id="GO:0051301">
    <property type="term" value="P:cell division"/>
    <property type="evidence" value="ECO:0007669"/>
    <property type="project" value="TreeGrafter"/>
</dbReference>
<dbReference type="AlphaFoldDB" id="A0A4R6XQG6"/>
<dbReference type="InterPro" id="IPR019734">
    <property type="entry name" value="TPR_rpt"/>
</dbReference>
<dbReference type="EMBL" id="SNZB01000003">
    <property type="protein sequence ID" value="TDR20450.1"/>
    <property type="molecule type" value="Genomic_DNA"/>
</dbReference>
<accession>A0A4R6XQG6</accession>
<dbReference type="PANTHER" id="PTHR12558:SF13">
    <property type="entry name" value="CELL DIVISION CYCLE PROTEIN 27 HOMOLOG"/>
    <property type="match status" value="1"/>
</dbReference>
<reference evidence="1 2" key="1">
    <citation type="submission" date="2019-03" db="EMBL/GenBank/DDBJ databases">
        <title>Genomic Encyclopedia of Type Strains, Phase IV (KMG-IV): sequencing the most valuable type-strain genomes for metagenomic binning, comparative biology and taxonomic classification.</title>
        <authorList>
            <person name="Goeker M."/>
        </authorList>
    </citation>
    <scope>NUCLEOTIDE SEQUENCE [LARGE SCALE GENOMIC DNA]</scope>
    <source>
        <strain evidence="1 2">DSM 25488</strain>
    </source>
</reference>
<gene>
    <name evidence="1" type="ORF">C8D91_1422</name>
</gene>
<comment type="caution">
    <text evidence="1">The sequence shown here is derived from an EMBL/GenBank/DDBJ whole genome shotgun (WGS) entry which is preliminary data.</text>
</comment>
<evidence type="ECO:0000313" key="2">
    <source>
        <dbReference type="Proteomes" id="UP000295724"/>
    </source>
</evidence>
<organism evidence="1 2">
    <name type="scientific">Marinicella litoralis</name>
    <dbReference type="NCBI Taxonomy" id="644220"/>
    <lineage>
        <taxon>Bacteria</taxon>
        <taxon>Pseudomonadati</taxon>
        <taxon>Pseudomonadota</taxon>
        <taxon>Gammaproteobacteria</taxon>
        <taxon>Lysobacterales</taxon>
        <taxon>Marinicellaceae</taxon>
        <taxon>Marinicella</taxon>
    </lineage>
</organism>
<dbReference type="Gene3D" id="1.25.40.10">
    <property type="entry name" value="Tetratricopeptide repeat domain"/>
    <property type="match status" value="4"/>
</dbReference>
<evidence type="ECO:0000313" key="1">
    <source>
        <dbReference type="EMBL" id="TDR20450.1"/>
    </source>
</evidence>
<dbReference type="PANTHER" id="PTHR12558">
    <property type="entry name" value="CELL DIVISION CYCLE 16,23,27"/>
    <property type="match status" value="1"/>
</dbReference>
<dbReference type="SUPFAM" id="SSF48452">
    <property type="entry name" value="TPR-like"/>
    <property type="match status" value="2"/>
</dbReference>
<dbReference type="SMART" id="SM00028">
    <property type="entry name" value="TPR"/>
    <property type="match status" value="8"/>
</dbReference>
<dbReference type="RefSeq" id="WP_099018298.1">
    <property type="nucleotide sequence ID" value="NZ_NIHB01000001.1"/>
</dbReference>
<dbReference type="OrthoDB" id="7637125at2"/>
<name>A0A4R6XQG6_9GAMM</name>
<protein>
    <submittedName>
        <fullName evidence="1">Tetratricopeptide repeat protein</fullName>
    </submittedName>
</protein>
<dbReference type="Proteomes" id="UP000295724">
    <property type="component" value="Unassembled WGS sequence"/>
</dbReference>
<dbReference type="Pfam" id="PF13181">
    <property type="entry name" value="TPR_8"/>
    <property type="match status" value="1"/>
</dbReference>